<dbReference type="OrthoDB" id="5841748at2759"/>
<gene>
    <name evidence="6" type="primary">FOLH1B</name>
    <name evidence="6" type="ORF">FJT64_006287</name>
</gene>
<keyword evidence="7" id="KW-1185">Reference proteome</keyword>
<evidence type="ECO:0000313" key="6">
    <source>
        <dbReference type="EMBL" id="KAF0296232.1"/>
    </source>
</evidence>
<dbReference type="Gene3D" id="3.40.630.10">
    <property type="entry name" value="Zn peptidases"/>
    <property type="match status" value="1"/>
</dbReference>
<keyword evidence="2" id="KW-0175">Coiled coil</keyword>
<dbReference type="FunFam" id="3.40.630.10:FF:000101">
    <property type="entry name" value="N-acetylated alpha-linked acidic dipeptidase like 1"/>
    <property type="match status" value="1"/>
</dbReference>
<accession>A0A6A4VZH6</accession>
<dbReference type="PANTHER" id="PTHR10404:SF77">
    <property type="entry name" value="GLUTAMATE CARBOXYPEPTIDASE 2 HOMOLOG"/>
    <property type="match status" value="1"/>
</dbReference>
<protein>
    <submittedName>
        <fullName evidence="6">Putative N-acetylated-alpha-linked acidic dipeptidase</fullName>
    </submittedName>
</protein>
<feature type="domain" description="Transferrin receptor-like dimerisation" evidence="4">
    <location>
        <begin position="289"/>
        <end position="408"/>
    </location>
</feature>
<feature type="coiled-coil region" evidence="2">
    <location>
        <begin position="284"/>
        <end position="311"/>
    </location>
</feature>
<feature type="region of interest" description="Disordered" evidence="3">
    <location>
        <begin position="414"/>
        <end position="444"/>
    </location>
</feature>
<evidence type="ECO:0000256" key="1">
    <source>
        <dbReference type="ARBA" id="ARBA00005634"/>
    </source>
</evidence>
<evidence type="ECO:0000313" key="7">
    <source>
        <dbReference type="Proteomes" id="UP000440578"/>
    </source>
</evidence>
<feature type="domain" description="Peptidase M28" evidence="5">
    <location>
        <begin position="10"/>
        <end position="134"/>
    </location>
</feature>
<organism evidence="6 7">
    <name type="scientific">Amphibalanus amphitrite</name>
    <name type="common">Striped barnacle</name>
    <name type="synonym">Balanus amphitrite</name>
    <dbReference type="NCBI Taxonomy" id="1232801"/>
    <lineage>
        <taxon>Eukaryota</taxon>
        <taxon>Metazoa</taxon>
        <taxon>Ecdysozoa</taxon>
        <taxon>Arthropoda</taxon>
        <taxon>Crustacea</taxon>
        <taxon>Multicrustacea</taxon>
        <taxon>Cirripedia</taxon>
        <taxon>Thoracica</taxon>
        <taxon>Thoracicalcarea</taxon>
        <taxon>Balanomorpha</taxon>
        <taxon>Balanoidea</taxon>
        <taxon>Balanidae</taxon>
        <taxon>Amphibalaninae</taxon>
        <taxon>Amphibalanus</taxon>
    </lineage>
</organism>
<feature type="compositionally biased region" description="Basic and acidic residues" evidence="3">
    <location>
        <begin position="430"/>
        <end position="444"/>
    </location>
</feature>
<sequence>MERVMPTYNTLGFIRGSVEPDRYVVLGNHRDAWSYGSLDPCSGTATMMEMVRAFSLLKQNGWRPRRTLVFASWGSGEFGYYGATELVEEFITLIGGRTVAYLNVDLAIIYTYNLFVVATPLLQNVTAEAAKQVAAPDPSLGFSSLYDHWRSREKGDLFSYNLGSPSEHWSFYQLLGTPIVYMMWEIDYDRWNWVDFPLYHAVFFFLQDRWNWVDFPLYHTPFETYEAMQHLDPTFAYHLALGRLWAVVGLLLADRPLLPLDVRDVRKPLRLGLDQLTAAHGDFMKAYNVSLAGLERAVAAYEEAAEQFHNVAHSGEPLSDLHMRQLNDQMVLVERSFVDPNGLLVDDQNRNAVFGTDPDHEYNGLLFPDVAETLAAARLQPHQAELWRRVHRALAAAVFVVNAAGAALREPTRFARPWEGPGGPAAGHGQGRDGGDCRLSHSEL</sequence>
<dbReference type="SUPFAM" id="SSF53187">
    <property type="entry name" value="Zn-dependent exopeptidases"/>
    <property type="match status" value="1"/>
</dbReference>
<dbReference type="Pfam" id="PF04389">
    <property type="entry name" value="Peptidase_M28"/>
    <property type="match status" value="1"/>
</dbReference>
<dbReference type="InterPro" id="IPR039373">
    <property type="entry name" value="Peptidase_M28B"/>
</dbReference>
<dbReference type="AlphaFoldDB" id="A0A6A4VZH6"/>
<comment type="caution">
    <text evidence="6">The sequence shown here is derived from an EMBL/GenBank/DDBJ whole genome shotgun (WGS) entry which is preliminary data.</text>
</comment>
<dbReference type="PANTHER" id="PTHR10404">
    <property type="entry name" value="N-ACETYLATED-ALPHA-LINKED ACIDIC DIPEPTIDASE"/>
    <property type="match status" value="1"/>
</dbReference>
<feature type="compositionally biased region" description="Gly residues" evidence="3">
    <location>
        <begin position="420"/>
        <end position="429"/>
    </location>
</feature>
<evidence type="ECO:0000259" key="4">
    <source>
        <dbReference type="Pfam" id="PF04253"/>
    </source>
</evidence>
<name>A0A6A4VZH6_AMPAM</name>
<dbReference type="InterPro" id="IPR007365">
    <property type="entry name" value="TFR-like_dimer_dom"/>
</dbReference>
<dbReference type="SUPFAM" id="SSF47672">
    <property type="entry name" value="Transferrin receptor-like dimerisation domain"/>
    <property type="match status" value="1"/>
</dbReference>
<reference evidence="6 7" key="1">
    <citation type="submission" date="2019-07" db="EMBL/GenBank/DDBJ databases">
        <title>Draft genome assembly of a fouling barnacle, Amphibalanus amphitrite (Darwin, 1854): The first reference genome for Thecostraca.</title>
        <authorList>
            <person name="Kim W."/>
        </authorList>
    </citation>
    <scope>NUCLEOTIDE SEQUENCE [LARGE SCALE GENOMIC DNA]</scope>
    <source>
        <strain evidence="6">SNU_AA5</strain>
        <tissue evidence="6">Soma without cirri and trophi</tissue>
    </source>
</reference>
<dbReference type="EMBL" id="VIIS01001578">
    <property type="protein sequence ID" value="KAF0296232.1"/>
    <property type="molecule type" value="Genomic_DNA"/>
</dbReference>
<dbReference type="Pfam" id="PF04253">
    <property type="entry name" value="TFR_dimer"/>
    <property type="match status" value="1"/>
</dbReference>
<proteinExistence type="inferred from homology"/>
<dbReference type="InterPro" id="IPR007484">
    <property type="entry name" value="Peptidase_M28"/>
</dbReference>
<dbReference type="InterPro" id="IPR036757">
    <property type="entry name" value="TFR-like_dimer_dom_sf"/>
</dbReference>
<evidence type="ECO:0000256" key="2">
    <source>
        <dbReference type="SAM" id="Coils"/>
    </source>
</evidence>
<dbReference type="GO" id="GO:0004180">
    <property type="term" value="F:carboxypeptidase activity"/>
    <property type="evidence" value="ECO:0007669"/>
    <property type="project" value="TreeGrafter"/>
</dbReference>
<dbReference type="Gene3D" id="1.20.930.40">
    <property type="entry name" value="Transferrin receptor-like, dimerisation domain"/>
    <property type="match status" value="1"/>
</dbReference>
<evidence type="ECO:0000259" key="5">
    <source>
        <dbReference type="Pfam" id="PF04389"/>
    </source>
</evidence>
<dbReference type="Proteomes" id="UP000440578">
    <property type="component" value="Unassembled WGS sequence"/>
</dbReference>
<comment type="similarity">
    <text evidence="1">Belongs to the peptidase M28 family. M28B subfamily.</text>
</comment>
<evidence type="ECO:0000256" key="3">
    <source>
        <dbReference type="SAM" id="MobiDB-lite"/>
    </source>
</evidence>